<evidence type="ECO:0000313" key="2">
    <source>
        <dbReference type="Proteomes" id="UP000436016"/>
    </source>
</evidence>
<dbReference type="AlphaFoldDB" id="A0A6B0TTR0"/>
<gene>
    <name evidence="1" type="ORF">GSH16_06980</name>
</gene>
<keyword evidence="2" id="KW-1185">Reference proteome</keyword>
<protein>
    <submittedName>
        <fullName evidence="1">Uncharacterized protein</fullName>
    </submittedName>
</protein>
<comment type="caution">
    <text evidence="1">The sequence shown here is derived from an EMBL/GenBank/DDBJ whole genome shotgun (WGS) entry which is preliminary data.</text>
</comment>
<name>A0A6B0TTR0_9RHOB</name>
<accession>A0A6B0TTR0</accession>
<dbReference type="EMBL" id="WUWG01000003">
    <property type="protein sequence ID" value="MXU65185.1"/>
    <property type="molecule type" value="Genomic_DNA"/>
</dbReference>
<dbReference type="RefSeq" id="WP_160853440.1">
    <property type="nucleotide sequence ID" value="NZ_WUWG01000003.1"/>
</dbReference>
<dbReference type="Proteomes" id="UP000436016">
    <property type="component" value="Unassembled WGS sequence"/>
</dbReference>
<organism evidence="1 2">
    <name type="scientific">Oceanomicrobium pacificus</name>
    <dbReference type="NCBI Taxonomy" id="2692916"/>
    <lineage>
        <taxon>Bacteria</taxon>
        <taxon>Pseudomonadati</taxon>
        <taxon>Pseudomonadota</taxon>
        <taxon>Alphaproteobacteria</taxon>
        <taxon>Rhodobacterales</taxon>
        <taxon>Paracoccaceae</taxon>
        <taxon>Oceanomicrobium</taxon>
    </lineage>
</organism>
<evidence type="ECO:0000313" key="1">
    <source>
        <dbReference type="EMBL" id="MXU65185.1"/>
    </source>
</evidence>
<reference evidence="1 2" key="1">
    <citation type="submission" date="2019-12" db="EMBL/GenBank/DDBJ databases">
        <title>Strain KN286 was isolated from seawater, which was collected from Caroline Seamount in the tropical western Pacific.</title>
        <authorList>
            <person name="Wang Q."/>
        </authorList>
    </citation>
    <scope>NUCLEOTIDE SEQUENCE [LARGE SCALE GENOMIC DNA]</scope>
    <source>
        <strain evidence="1 2">KN286</strain>
    </source>
</reference>
<sequence length="91" mass="10397">MDIERVADQLAALYARGFGGKPSGRYRMPQKILRDMLGRRRLYEADMAALGRALFERGFVLVDMDSFIVVLSANSFVNYRRVNQESLDAHL</sequence>
<proteinExistence type="predicted"/>